<dbReference type="PROSITE" id="PS50102">
    <property type="entry name" value="RRM"/>
    <property type="match status" value="1"/>
</dbReference>
<evidence type="ECO:0000256" key="2">
    <source>
        <dbReference type="ARBA" id="ARBA00022884"/>
    </source>
</evidence>
<dbReference type="InterPro" id="IPR035979">
    <property type="entry name" value="RBD_domain_sf"/>
</dbReference>
<feature type="region of interest" description="Disordered" evidence="5">
    <location>
        <begin position="213"/>
        <end position="245"/>
    </location>
</feature>
<evidence type="ECO:0000256" key="3">
    <source>
        <dbReference type="ARBA" id="ARBA00023242"/>
    </source>
</evidence>
<feature type="compositionally biased region" description="Basic residues" evidence="5">
    <location>
        <begin position="232"/>
        <end position="245"/>
    </location>
</feature>
<dbReference type="InterPro" id="IPR000504">
    <property type="entry name" value="RRM_dom"/>
</dbReference>
<keyword evidence="8" id="KW-1185">Reference proteome</keyword>
<sequence length="245" mass="27753">MSKLISASSDADAPDNESSRLSRLAERCWAPLAIVYDPLRAGSIDSTDTIPHDRAIIRAQNADFRPNQRIPGRPECTIFVGRLAQTTSAETLRKEFRRYGRVVGATVVEDIITGRSRGYGFVEYATESEASIAYKSAHKSWLDGSRIFVDMECGRVLPGWVPRRLGGGFNGKKESGQLRFGCRERPFKKPIKLLSEAEIERFYMRSIRKNVDEPLEQSRTVQKNVESSDRKLTRRRSRSRSPARD</sequence>
<name>A0ABN7BFF1_9HEMI</name>
<accession>A0ABN7BFF1</accession>
<dbReference type="Proteomes" id="UP001307889">
    <property type="component" value="Chromosome 15"/>
</dbReference>
<dbReference type="Pfam" id="PF00076">
    <property type="entry name" value="RRM_1"/>
    <property type="match status" value="1"/>
</dbReference>
<reference evidence="7 8" key="1">
    <citation type="submission" date="2023-09" db="EMBL/GenBank/DDBJ databases">
        <title>Nesidiocoris tenuis whole genome shotgun sequence.</title>
        <authorList>
            <person name="Shibata T."/>
            <person name="Shimoda M."/>
            <person name="Kobayashi T."/>
            <person name="Uehara T."/>
        </authorList>
    </citation>
    <scope>NUCLEOTIDE SEQUENCE [LARGE SCALE GENOMIC DNA]</scope>
    <source>
        <strain evidence="7 8">Japan</strain>
    </source>
</reference>
<protein>
    <recommendedName>
        <fullName evidence="6">RRM domain-containing protein</fullName>
    </recommendedName>
</protein>
<dbReference type="PANTHER" id="PTHR13952">
    <property type="entry name" value="U1 SMALL NUCLEAR RIBONUCLEOPROTEIN 70 KD"/>
    <property type="match status" value="1"/>
</dbReference>
<dbReference type="EMBL" id="AP028923">
    <property type="protein sequence ID" value="BET03106.1"/>
    <property type="molecule type" value="Genomic_DNA"/>
</dbReference>
<evidence type="ECO:0000256" key="1">
    <source>
        <dbReference type="ARBA" id="ARBA00004123"/>
    </source>
</evidence>
<keyword evidence="2 4" id="KW-0694">RNA-binding</keyword>
<keyword evidence="3" id="KW-0539">Nucleus</keyword>
<evidence type="ECO:0000256" key="5">
    <source>
        <dbReference type="SAM" id="MobiDB-lite"/>
    </source>
</evidence>
<evidence type="ECO:0000259" key="6">
    <source>
        <dbReference type="PROSITE" id="PS50102"/>
    </source>
</evidence>
<feature type="domain" description="RRM" evidence="6">
    <location>
        <begin position="76"/>
        <end position="154"/>
    </location>
</feature>
<evidence type="ECO:0000313" key="7">
    <source>
        <dbReference type="EMBL" id="BET03106.1"/>
    </source>
</evidence>
<dbReference type="InterPro" id="IPR051183">
    <property type="entry name" value="U1_U11-U12_snRNP_70-35kDa"/>
</dbReference>
<dbReference type="PANTHER" id="PTHR13952:SF6">
    <property type="entry name" value="U11_U12 SMALL NUCLEAR RIBONUCLEOPROTEIN 35 KDA PROTEIN"/>
    <property type="match status" value="1"/>
</dbReference>
<dbReference type="SMART" id="SM00360">
    <property type="entry name" value="RRM"/>
    <property type="match status" value="1"/>
</dbReference>
<dbReference type="Gene3D" id="3.30.70.330">
    <property type="match status" value="1"/>
</dbReference>
<gene>
    <name evidence="7" type="ORF">NTJ_15924</name>
</gene>
<dbReference type="SUPFAM" id="SSF54928">
    <property type="entry name" value="RNA-binding domain, RBD"/>
    <property type="match status" value="1"/>
</dbReference>
<evidence type="ECO:0000256" key="4">
    <source>
        <dbReference type="PROSITE-ProRule" id="PRU00176"/>
    </source>
</evidence>
<dbReference type="InterPro" id="IPR012677">
    <property type="entry name" value="Nucleotide-bd_a/b_plait_sf"/>
</dbReference>
<evidence type="ECO:0000313" key="8">
    <source>
        <dbReference type="Proteomes" id="UP001307889"/>
    </source>
</evidence>
<comment type="subcellular location">
    <subcellularLocation>
        <location evidence="1">Nucleus</location>
    </subcellularLocation>
</comment>
<organism evidence="7 8">
    <name type="scientific">Nesidiocoris tenuis</name>
    <dbReference type="NCBI Taxonomy" id="355587"/>
    <lineage>
        <taxon>Eukaryota</taxon>
        <taxon>Metazoa</taxon>
        <taxon>Ecdysozoa</taxon>
        <taxon>Arthropoda</taxon>
        <taxon>Hexapoda</taxon>
        <taxon>Insecta</taxon>
        <taxon>Pterygota</taxon>
        <taxon>Neoptera</taxon>
        <taxon>Paraneoptera</taxon>
        <taxon>Hemiptera</taxon>
        <taxon>Heteroptera</taxon>
        <taxon>Panheteroptera</taxon>
        <taxon>Cimicomorpha</taxon>
        <taxon>Miridae</taxon>
        <taxon>Dicyphina</taxon>
        <taxon>Nesidiocoris</taxon>
    </lineage>
</organism>
<proteinExistence type="predicted"/>